<dbReference type="EMBL" id="CP041186">
    <property type="protein sequence ID" value="QDG51194.1"/>
    <property type="molecule type" value="Genomic_DNA"/>
</dbReference>
<sequence length="490" mass="52366">MMRPIRHAGGHVLAGLIALGLVLMTITATSWAHPHEDESLFAAYKKEFAYLEAQKKALEDRLQKLEKRERAQVGGAKGELDALQGRLLSLQTEADRLSDTLAEVERNADGMGEGGEAVATTVEQANATFEKWNRKVDIPEADGKKEYAKAVSALFDTGTELLEEHSSVRSKQGEFFLPDGTKTEGQIVMVGNVAAYGVADKAAGALAPAGNGRLKLWKKDASKSARALANGENPGVVQAFLFESLEKAVEEQKEKTWLDIVNSGGVIAWVIVGLGLLGLLLVVGRVFILWRAGANTRGLIAQAGKLVVAGDVEGAKRLCENANGSAARVLARTLSHLDVDPAKCDREELEDVVAESILHELPTLERFGSAILVFAAVAPLLGLLGTVTGMISTFDIITEFGTGDPKLLSGGISEALVTTQLGLIVAIPLLLIGNVLKGWAGNITTHMERGALRLMNLARLERQGEPDSEGEKPKLEKVEMPEATEYLGAV</sequence>
<evidence type="ECO:0000256" key="7">
    <source>
        <dbReference type="SAM" id="Coils"/>
    </source>
</evidence>
<dbReference type="GO" id="GO:0005886">
    <property type="term" value="C:plasma membrane"/>
    <property type="evidence" value="ECO:0007669"/>
    <property type="project" value="UniProtKB-SubCell"/>
</dbReference>
<evidence type="ECO:0000259" key="9">
    <source>
        <dbReference type="Pfam" id="PF01618"/>
    </source>
</evidence>
<protein>
    <submittedName>
        <fullName evidence="10">MotA/TolQ/ExbB proton channel family protein</fullName>
    </submittedName>
</protein>
<dbReference type="AlphaFoldDB" id="A0A4Y6PS68"/>
<dbReference type="InterPro" id="IPR050790">
    <property type="entry name" value="ExbB/TolQ_transport"/>
</dbReference>
<feature type="transmembrane region" description="Helical" evidence="8">
    <location>
        <begin position="371"/>
        <end position="397"/>
    </location>
</feature>
<dbReference type="OrthoDB" id="4045at2"/>
<dbReference type="GO" id="GO:0017038">
    <property type="term" value="P:protein import"/>
    <property type="evidence" value="ECO:0007669"/>
    <property type="project" value="TreeGrafter"/>
</dbReference>
<evidence type="ECO:0000256" key="1">
    <source>
        <dbReference type="ARBA" id="ARBA00004651"/>
    </source>
</evidence>
<reference evidence="10 11" key="1">
    <citation type="submission" date="2019-06" db="EMBL/GenBank/DDBJ databases">
        <title>Persicimonas caeni gen. nov., sp. nov., a predatory bacterium isolated from solar saltern.</title>
        <authorList>
            <person name="Wang S."/>
        </authorList>
    </citation>
    <scope>NUCLEOTIDE SEQUENCE [LARGE SCALE GENOMIC DNA]</scope>
    <source>
        <strain evidence="10 11">YN101</strain>
    </source>
</reference>
<keyword evidence="6" id="KW-0653">Protein transport</keyword>
<comment type="subcellular location">
    <subcellularLocation>
        <location evidence="1">Cell membrane</location>
        <topology evidence="1">Multi-pass membrane protein</topology>
    </subcellularLocation>
    <subcellularLocation>
        <location evidence="6">Membrane</location>
        <topology evidence="6">Multi-pass membrane protein</topology>
    </subcellularLocation>
</comment>
<keyword evidence="3 8" id="KW-0812">Transmembrane</keyword>
<keyword evidence="5 8" id="KW-0472">Membrane</keyword>
<comment type="similarity">
    <text evidence="6">Belongs to the exbB/tolQ family.</text>
</comment>
<dbReference type="Pfam" id="PF01618">
    <property type="entry name" value="MotA_ExbB"/>
    <property type="match status" value="1"/>
</dbReference>
<evidence type="ECO:0000256" key="2">
    <source>
        <dbReference type="ARBA" id="ARBA00022475"/>
    </source>
</evidence>
<evidence type="ECO:0000256" key="6">
    <source>
        <dbReference type="RuleBase" id="RU004057"/>
    </source>
</evidence>
<dbReference type="Proteomes" id="UP000315995">
    <property type="component" value="Chromosome"/>
</dbReference>
<feature type="transmembrane region" description="Helical" evidence="8">
    <location>
        <begin position="417"/>
        <end position="436"/>
    </location>
</feature>
<accession>A0A4Y6PS68</accession>
<accession>A0A5B8Y341</accession>
<dbReference type="PANTHER" id="PTHR30625:SF11">
    <property type="entry name" value="MOTA_TOLQ_EXBB PROTON CHANNEL DOMAIN-CONTAINING PROTEIN"/>
    <property type="match status" value="1"/>
</dbReference>
<keyword evidence="7" id="KW-0175">Coiled coil</keyword>
<feature type="transmembrane region" description="Helical" evidence="8">
    <location>
        <begin position="266"/>
        <end position="290"/>
    </location>
</feature>
<keyword evidence="4 8" id="KW-1133">Transmembrane helix</keyword>
<feature type="domain" description="MotA/TolQ/ExbB proton channel" evidence="9">
    <location>
        <begin position="325"/>
        <end position="448"/>
    </location>
</feature>
<evidence type="ECO:0000256" key="8">
    <source>
        <dbReference type="SAM" id="Phobius"/>
    </source>
</evidence>
<evidence type="ECO:0000313" key="10">
    <source>
        <dbReference type="EMBL" id="QDG51194.1"/>
    </source>
</evidence>
<dbReference type="RefSeq" id="WP_141197679.1">
    <property type="nucleotide sequence ID" value="NZ_CP041186.1"/>
</dbReference>
<proteinExistence type="inferred from homology"/>
<dbReference type="PANTHER" id="PTHR30625">
    <property type="entry name" value="PROTEIN TOLQ"/>
    <property type="match status" value="1"/>
</dbReference>
<keyword evidence="6" id="KW-0813">Transport</keyword>
<dbReference type="InterPro" id="IPR002898">
    <property type="entry name" value="MotA_ExbB_proton_chnl"/>
</dbReference>
<organism evidence="10 11">
    <name type="scientific">Persicimonas caeni</name>
    <dbReference type="NCBI Taxonomy" id="2292766"/>
    <lineage>
        <taxon>Bacteria</taxon>
        <taxon>Deltaproteobacteria</taxon>
        <taxon>Bradymonadales</taxon>
        <taxon>Bradymonadaceae</taxon>
        <taxon>Persicimonas</taxon>
    </lineage>
</organism>
<evidence type="ECO:0000313" key="11">
    <source>
        <dbReference type="Proteomes" id="UP000315995"/>
    </source>
</evidence>
<evidence type="ECO:0000256" key="3">
    <source>
        <dbReference type="ARBA" id="ARBA00022692"/>
    </source>
</evidence>
<gene>
    <name evidence="10" type="ORF">FIV42_10720</name>
</gene>
<keyword evidence="2" id="KW-1003">Cell membrane</keyword>
<dbReference type="Gene3D" id="1.20.5.340">
    <property type="match status" value="1"/>
</dbReference>
<feature type="coiled-coil region" evidence="7">
    <location>
        <begin position="41"/>
        <end position="107"/>
    </location>
</feature>
<keyword evidence="11" id="KW-1185">Reference proteome</keyword>
<evidence type="ECO:0000256" key="4">
    <source>
        <dbReference type="ARBA" id="ARBA00022989"/>
    </source>
</evidence>
<name>A0A4Y6PS68_PERCE</name>
<evidence type="ECO:0000256" key="5">
    <source>
        <dbReference type="ARBA" id="ARBA00023136"/>
    </source>
</evidence>